<sequence length="110" mass="12520">MHVMVRLRAPNSWLAIGSFACQHFRFGARFYTPTNAPLEAQELYTRPNHPLDRGTMPKTESQLCKMPTARQWSMMLPTDPGMDSLSALASSRSRGEIWVTARLWPPSSWV</sequence>
<dbReference type="AlphaFoldDB" id="A0A2X0LQ20"/>
<evidence type="ECO:0000313" key="1">
    <source>
        <dbReference type="EMBL" id="SGY13650.1"/>
    </source>
</evidence>
<reference evidence="1 2" key="1">
    <citation type="submission" date="2016-11" db="EMBL/GenBank/DDBJ databases">
        <authorList>
            <person name="Jaros S."/>
            <person name="Januszkiewicz K."/>
            <person name="Wedrychowicz H."/>
        </authorList>
    </citation>
    <scope>NUCLEOTIDE SEQUENCE [LARGE SCALE GENOMIC DNA]</scope>
</reference>
<name>A0A2X0LQ20_9BASI</name>
<accession>A0A2X0LQ20</accession>
<dbReference type="PROSITE" id="PS51257">
    <property type="entry name" value="PROKAR_LIPOPROTEIN"/>
    <property type="match status" value="1"/>
</dbReference>
<gene>
    <name evidence="1" type="primary">BQ5605_C010g05930</name>
    <name evidence="1" type="ORF">BQ5605_C010G05930</name>
</gene>
<evidence type="ECO:0000313" key="2">
    <source>
        <dbReference type="Proteomes" id="UP000249464"/>
    </source>
</evidence>
<dbReference type="Proteomes" id="UP000249464">
    <property type="component" value="Unassembled WGS sequence"/>
</dbReference>
<keyword evidence="2" id="KW-1185">Reference proteome</keyword>
<dbReference type="EMBL" id="FQNC01000012">
    <property type="protein sequence ID" value="SGY13650.1"/>
    <property type="molecule type" value="Genomic_DNA"/>
</dbReference>
<organism evidence="1 2">
    <name type="scientific">Microbotryum silenes-dioicae</name>
    <dbReference type="NCBI Taxonomy" id="796604"/>
    <lineage>
        <taxon>Eukaryota</taxon>
        <taxon>Fungi</taxon>
        <taxon>Dikarya</taxon>
        <taxon>Basidiomycota</taxon>
        <taxon>Pucciniomycotina</taxon>
        <taxon>Microbotryomycetes</taxon>
        <taxon>Microbotryales</taxon>
        <taxon>Microbotryaceae</taxon>
        <taxon>Microbotryum</taxon>
    </lineage>
</organism>
<proteinExistence type="predicted"/>
<protein>
    <submittedName>
        <fullName evidence="1">BQ5605_C010g05930 protein</fullName>
    </submittedName>
</protein>